<accession>A0ACB7Y9G9</accession>
<comment type="caution">
    <text evidence="1">The sequence shown here is derived from an EMBL/GenBank/DDBJ whole genome shotgun (WGS) entry which is preliminary data.</text>
</comment>
<sequence>MGIVDQRRLQSQQWKRFHQEFYSEGEKGQTMDSETSSPTNSTLQTIAIDSNLKNRVKSDLESFLRSKQYYNRLGRVWKQSYLLYGSSGTRKSSFVATMAKFLSHDVYDVDLLRLSDGTDLKMLWLQTRRRAGSPDTQ</sequence>
<reference evidence="1 2" key="1">
    <citation type="journal article" date="2021" name="Hortic Res">
        <title>High-quality reference genome and annotation aids understanding of berry development for evergreen blueberry (Vaccinium darrowii).</title>
        <authorList>
            <person name="Yu J."/>
            <person name="Hulse-Kemp A.M."/>
            <person name="Babiker E."/>
            <person name="Staton M."/>
        </authorList>
    </citation>
    <scope>NUCLEOTIDE SEQUENCE [LARGE SCALE GENOMIC DNA]</scope>
    <source>
        <strain evidence="2">cv. NJ 8807/NJ 8810</strain>
        <tissue evidence="1">Young leaf</tissue>
    </source>
</reference>
<organism evidence="1 2">
    <name type="scientific">Vaccinium darrowii</name>
    <dbReference type="NCBI Taxonomy" id="229202"/>
    <lineage>
        <taxon>Eukaryota</taxon>
        <taxon>Viridiplantae</taxon>
        <taxon>Streptophyta</taxon>
        <taxon>Embryophyta</taxon>
        <taxon>Tracheophyta</taxon>
        <taxon>Spermatophyta</taxon>
        <taxon>Magnoliopsida</taxon>
        <taxon>eudicotyledons</taxon>
        <taxon>Gunneridae</taxon>
        <taxon>Pentapetalae</taxon>
        <taxon>asterids</taxon>
        <taxon>Ericales</taxon>
        <taxon>Ericaceae</taxon>
        <taxon>Vaccinioideae</taxon>
        <taxon>Vaccinieae</taxon>
        <taxon>Vaccinium</taxon>
    </lineage>
</organism>
<proteinExistence type="predicted"/>
<evidence type="ECO:0000313" key="2">
    <source>
        <dbReference type="Proteomes" id="UP000828048"/>
    </source>
</evidence>
<name>A0ACB7Y9G9_9ERIC</name>
<gene>
    <name evidence="1" type="ORF">Vadar_029395</name>
</gene>
<dbReference type="Proteomes" id="UP000828048">
    <property type="component" value="Chromosome 7"/>
</dbReference>
<protein>
    <submittedName>
        <fullName evidence="1">Uncharacterized protein</fullName>
    </submittedName>
</protein>
<keyword evidence="2" id="KW-1185">Reference proteome</keyword>
<evidence type="ECO:0000313" key="1">
    <source>
        <dbReference type="EMBL" id="KAH7850218.1"/>
    </source>
</evidence>
<dbReference type="EMBL" id="CM037157">
    <property type="protein sequence ID" value="KAH7850218.1"/>
    <property type="molecule type" value="Genomic_DNA"/>
</dbReference>